<proteinExistence type="predicted"/>
<reference evidence="2 3" key="1">
    <citation type="submission" date="2023-11" db="EMBL/GenBank/DDBJ databases">
        <title>An acidophilic fungus is an integral part of prey digestion in a carnivorous sundew plant.</title>
        <authorList>
            <person name="Tsai I.J."/>
        </authorList>
    </citation>
    <scope>NUCLEOTIDE SEQUENCE [LARGE SCALE GENOMIC DNA]</scope>
    <source>
        <strain evidence="2">169a</strain>
    </source>
</reference>
<accession>A0AAQ3RA79</accession>
<keyword evidence="3" id="KW-1185">Reference proteome</keyword>
<feature type="compositionally biased region" description="Polar residues" evidence="1">
    <location>
        <begin position="13"/>
        <end position="25"/>
    </location>
</feature>
<feature type="region of interest" description="Disordered" evidence="1">
    <location>
        <begin position="147"/>
        <end position="169"/>
    </location>
</feature>
<dbReference type="AlphaFoldDB" id="A0AAQ3RA79"/>
<evidence type="ECO:0000313" key="2">
    <source>
        <dbReference type="EMBL" id="WPG98827.1"/>
    </source>
</evidence>
<dbReference type="Proteomes" id="UP001303373">
    <property type="component" value="Chromosome 2"/>
</dbReference>
<evidence type="ECO:0000313" key="3">
    <source>
        <dbReference type="Proteomes" id="UP001303373"/>
    </source>
</evidence>
<feature type="region of interest" description="Disordered" evidence="1">
    <location>
        <begin position="95"/>
        <end position="117"/>
    </location>
</feature>
<organism evidence="2 3">
    <name type="scientific">Acrodontium crateriforme</name>
    <dbReference type="NCBI Taxonomy" id="150365"/>
    <lineage>
        <taxon>Eukaryota</taxon>
        <taxon>Fungi</taxon>
        <taxon>Dikarya</taxon>
        <taxon>Ascomycota</taxon>
        <taxon>Pezizomycotina</taxon>
        <taxon>Dothideomycetes</taxon>
        <taxon>Dothideomycetidae</taxon>
        <taxon>Mycosphaerellales</taxon>
        <taxon>Teratosphaeriaceae</taxon>
        <taxon>Acrodontium</taxon>
    </lineage>
</organism>
<evidence type="ECO:0000256" key="1">
    <source>
        <dbReference type="SAM" id="MobiDB-lite"/>
    </source>
</evidence>
<protein>
    <submittedName>
        <fullName evidence="2">Uncharacterized protein</fullName>
    </submittedName>
</protein>
<name>A0AAQ3RA79_9PEZI</name>
<feature type="region of interest" description="Disordered" evidence="1">
    <location>
        <begin position="1"/>
        <end position="42"/>
    </location>
</feature>
<gene>
    <name evidence="2" type="ORF">R9X50_00162500</name>
</gene>
<dbReference type="EMBL" id="CP138581">
    <property type="protein sequence ID" value="WPG98827.1"/>
    <property type="molecule type" value="Genomic_DNA"/>
</dbReference>
<sequence>MFDENFSFAAPRSPSQDSNNTFSTREPSRSVSPCSPAAPVPPLQFTVSDLAAQFAGQRIQRKAQMRYDSCESYANLDDDAGWELEPVQNNADMQPISRSRTYPQPPHSPSQRQRRQASTLLLCSSTHHRDIAQLVSRMVENNDQCSVTPSNLITPPRAESEEYDSNDETRRTIAPRRASIAIPKRVDYRRSSELKSGGNCVSKSARFRRDRALSIRRSTEAV</sequence>